<feature type="transmembrane region" description="Helical" evidence="7">
    <location>
        <begin position="230"/>
        <end position="252"/>
    </location>
</feature>
<comment type="caution">
    <text evidence="9">The sequence shown here is derived from an EMBL/GenBank/DDBJ whole genome shotgun (WGS) entry which is preliminary data.</text>
</comment>
<feature type="transmembrane region" description="Helical" evidence="7">
    <location>
        <begin position="135"/>
        <end position="154"/>
    </location>
</feature>
<keyword evidence="2" id="KW-1003">Cell membrane</keyword>
<organism evidence="9 10">
    <name type="scientific">Weissella hellenica</name>
    <dbReference type="NCBI Taxonomy" id="46256"/>
    <lineage>
        <taxon>Bacteria</taxon>
        <taxon>Bacillati</taxon>
        <taxon>Bacillota</taxon>
        <taxon>Bacilli</taxon>
        <taxon>Lactobacillales</taxon>
        <taxon>Lactobacillaceae</taxon>
        <taxon>Weissella</taxon>
    </lineage>
</organism>
<protein>
    <submittedName>
        <fullName evidence="9">Uncharacterized membrane protein YjjP, DUF1212 family</fullName>
    </submittedName>
</protein>
<evidence type="ECO:0000256" key="7">
    <source>
        <dbReference type="SAM" id="Phobius"/>
    </source>
</evidence>
<dbReference type="EMBL" id="FMAW01000014">
    <property type="protein sequence ID" value="SCC07713.1"/>
    <property type="molecule type" value="Genomic_DNA"/>
</dbReference>
<dbReference type="InterPro" id="IPR050539">
    <property type="entry name" value="ThrE_Dicarb/AminoAcid_Exp"/>
</dbReference>
<feature type="domain" description="Threonine/serine exporter-like N-terminal" evidence="8">
    <location>
        <begin position="12"/>
        <end position="244"/>
    </location>
</feature>
<evidence type="ECO:0000313" key="10">
    <source>
        <dbReference type="Proteomes" id="UP000182448"/>
    </source>
</evidence>
<dbReference type="PANTHER" id="PTHR34390">
    <property type="entry name" value="UPF0442 PROTEIN YJJB-RELATED"/>
    <property type="match status" value="1"/>
</dbReference>
<sequence>MSREYLNHIMYVCGMMARILLESGAETTRVESTIDYVGKAIGVDLNCHATMTAIFISTASESNTYLVKPNVSAFNLQKVDDINTVSRRFFAHEISFMQLEQQVQAIDHKVIDFTWPQKIFGAGLVSVAPMLLFKATWGDLTLAFFIGILGYLALKWGDKHAVAPYLGAIAGGLVISLLATLLQQMGIANSAANIIISALMPLVPGVPFTNSLREIIDRDIISGLVRGIDAVMIAGSIGIGAILGSFMVHFLIGVL</sequence>
<comment type="subcellular location">
    <subcellularLocation>
        <location evidence="1">Cell membrane</location>
        <topology evidence="1">Multi-pass membrane protein</topology>
    </subcellularLocation>
</comment>
<reference evidence="9 10" key="1">
    <citation type="submission" date="2016-08" db="EMBL/GenBank/DDBJ databases">
        <authorList>
            <person name="Varghese N."/>
            <person name="Submissions Spin"/>
        </authorList>
    </citation>
    <scope>NUCLEOTIDE SEQUENCE [LARGE SCALE GENOMIC DNA]</scope>
    <source>
        <strain evidence="9 10">R-53116</strain>
    </source>
</reference>
<comment type="similarity">
    <text evidence="6">Belongs to the ThrE exporter (TC 2.A.79) family.</text>
</comment>
<dbReference type="Proteomes" id="UP000182448">
    <property type="component" value="Unassembled WGS sequence"/>
</dbReference>
<gene>
    <name evidence="9" type="ORF">GA0061075_11440</name>
</gene>
<keyword evidence="10" id="KW-1185">Reference proteome</keyword>
<name>A0ABY0K2N5_WEIHE</name>
<evidence type="ECO:0000256" key="2">
    <source>
        <dbReference type="ARBA" id="ARBA00022475"/>
    </source>
</evidence>
<evidence type="ECO:0000256" key="1">
    <source>
        <dbReference type="ARBA" id="ARBA00004651"/>
    </source>
</evidence>
<evidence type="ECO:0000256" key="3">
    <source>
        <dbReference type="ARBA" id="ARBA00022692"/>
    </source>
</evidence>
<dbReference type="Pfam" id="PF06738">
    <property type="entry name" value="ThrE"/>
    <property type="match status" value="1"/>
</dbReference>
<proteinExistence type="inferred from homology"/>
<keyword evidence="4 7" id="KW-1133">Transmembrane helix</keyword>
<keyword evidence="5 7" id="KW-0472">Membrane</keyword>
<feature type="transmembrane region" description="Helical" evidence="7">
    <location>
        <begin position="161"/>
        <end position="181"/>
    </location>
</feature>
<accession>A0ABY0K2N5</accession>
<evidence type="ECO:0000256" key="4">
    <source>
        <dbReference type="ARBA" id="ARBA00022989"/>
    </source>
</evidence>
<evidence type="ECO:0000256" key="5">
    <source>
        <dbReference type="ARBA" id="ARBA00023136"/>
    </source>
</evidence>
<feature type="transmembrane region" description="Helical" evidence="7">
    <location>
        <begin position="187"/>
        <end position="209"/>
    </location>
</feature>
<dbReference type="PANTHER" id="PTHR34390:SF2">
    <property type="entry name" value="SUCCINATE TRANSPORTER SUBUNIT YJJP-RELATED"/>
    <property type="match status" value="1"/>
</dbReference>
<keyword evidence="3 7" id="KW-0812">Transmembrane</keyword>
<evidence type="ECO:0000259" key="8">
    <source>
        <dbReference type="Pfam" id="PF06738"/>
    </source>
</evidence>
<evidence type="ECO:0000256" key="6">
    <source>
        <dbReference type="ARBA" id="ARBA00034125"/>
    </source>
</evidence>
<dbReference type="InterPro" id="IPR010619">
    <property type="entry name" value="ThrE-like_N"/>
</dbReference>
<evidence type="ECO:0000313" key="9">
    <source>
        <dbReference type="EMBL" id="SCC07713.1"/>
    </source>
</evidence>